<proteinExistence type="evidence at transcript level"/>
<dbReference type="KEGG" id="dpa:109540264"/>
<dbReference type="InterPro" id="IPR003697">
    <property type="entry name" value="Maf-like"/>
</dbReference>
<evidence type="ECO:0000313" key="5">
    <source>
        <dbReference type="EnsemblMetazoa" id="XP_019764113.1"/>
    </source>
</evidence>
<reference evidence="3" key="1">
    <citation type="journal article" date="2012" name="Insect Biochem. Mol. Biol.">
        <title>Transcriptome and full-length cDNA resources for the mountain pine beetle, Dendroctonus ponderosae Hopkins, a major insect pest of pine forests.</title>
        <authorList>
            <person name="Keeling C.I."/>
            <person name="Henderson H."/>
            <person name="Li M."/>
            <person name="Yuen M."/>
            <person name="Clark E.L."/>
            <person name="Fraser J.D."/>
            <person name="Huber D.P."/>
            <person name="Liao N.Y."/>
            <person name="Roderick Docking T."/>
            <person name="Birol I."/>
            <person name="Chan S.K."/>
            <person name="Taylor G.A."/>
            <person name="Palmquist D."/>
            <person name="Jones S.J."/>
            <person name="Bohlmann J."/>
        </authorList>
    </citation>
    <scope>NUCLEOTIDE SEQUENCE</scope>
    <source>
        <tissue evidence="3">Whole emerged adults</tissue>
    </source>
</reference>
<accession>J3JYG0</accession>
<dbReference type="Proteomes" id="UP000019118">
    <property type="component" value="Unassembled WGS sequence"/>
</dbReference>
<protein>
    <recommendedName>
        <fullName evidence="7">Maf-like protein</fullName>
    </recommendedName>
</protein>
<dbReference type="OMA" id="VIGCDSV"/>
<evidence type="ECO:0000256" key="1">
    <source>
        <dbReference type="ARBA" id="ARBA00001968"/>
    </source>
</evidence>
<organism evidence="3">
    <name type="scientific">Dendroctonus ponderosae</name>
    <name type="common">Mountain pine beetle</name>
    <dbReference type="NCBI Taxonomy" id="77166"/>
    <lineage>
        <taxon>Eukaryota</taxon>
        <taxon>Metazoa</taxon>
        <taxon>Ecdysozoa</taxon>
        <taxon>Arthropoda</taxon>
        <taxon>Hexapoda</taxon>
        <taxon>Insecta</taxon>
        <taxon>Pterygota</taxon>
        <taxon>Neoptera</taxon>
        <taxon>Endopterygota</taxon>
        <taxon>Coleoptera</taxon>
        <taxon>Polyphaga</taxon>
        <taxon>Cucujiformia</taxon>
        <taxon>Curculionidae</taxon>
        <taxon>Scolytinae</taxon>
        <taxon>Dendroctonus</taxon>
    </lineage>
</organism>
<dbReference type="PANTHER" id="PTHR43213:SF5">
    <property type="entry name" value="BIFUNCTIONAL DTTP_UTP PYROPHOSPHATASE_METHYLTRANSFERASE PROTEIN-RELATED"/>
    <property type="match status" value="1"/>
</dbReference>
<dbReference type="HAMAP" id="MF_00528">
    <property type="entry name" value="Maf"/>
    <property type="match status" value="1"/>
</dbReference>
<dbReference type="NCBIfam" id="TIGR00172">
    <property type="entry name" value="maf"/>
    <property type="match status" value="1"/>
</dbReference>
<dbReference type="PIRSF" id="PIRSF006305">
    <property type="entry name" value="Maf"/>
    <property type="match status" value="1"/>
</dbReference>
<keyword evidence="2" id="KW-0378">Hydrolase</keyword>
<keyword evidence="6" id="KW-1185">Reference proteome</keyword>
<dbReference type="SUPFAM" id="SSF52972">
    <property type="entry name" value="ITPase-like"/>
    <property type="match status" value="1"/>
</dbReference>
<name>J3JYG0_DENPD</name>
<dbReference type="Pfam" id="PF02545">
    <property type="entry name" value="Maf"/>
    <property type="match status" value="1"/>
</dbReference>
<dbReference type="EMBL" id="KB741028">
    <property type="protein sequence ID" value="ENN74826.1"/>
    <property type="molecule type" value="Genomic_DNA"/>
</dbReference>
<evidence type="ECO:0000313" key="4">
    <source>
        <dbReference type="EMBL" id="ENN74826.1"/>
    </source>
</evidence>
<reference evidence="4 6" key="2">
    <citation type="journal article" date="2013" name="Genome Biol.">
        <title>Draft genome of the mountain pine beetle, Dendroctonus ponderosae Hopkins, a major forest pest.</title>
        <authorList>
            <person name="Keeling C.I."/>
            <person name="Yuen M.M."/>
            <person name="Liao N.Y."/>
            <person name="Docking T.R."/>
            <person name="Chan S.K."/>
            <person name="Taylor G.A."/>
            <person name="Palmquist D.L."/>
            <person name="Jackman S.D."/>
            <person name="Nguyen A."/>
            <person name="Li M."/>
            <person name="Henderson H."/>
            <person name="Janes J.K."/>
            <person name="Zhao Y."/>
            <person name="Pandoh P."/>
            <person name="Moore R."/>
            <person name="Sperling F.A."/>
            <person name="Huber D.P."/>
            <person name="Birol I."/>
            <person name="Jones S.J."/>
            <person name="Bohlmann J."/>
        </authorList>
    </citation>
    <scope>NUCLEOTIDE SEQUENCE</scope>
</reference>
<reference evidence="5" key="3">
    <citation type="submission" date="2024-08" db="UniProtKB">
        <authorList>
            <consortium name="EnsemblMetazoa"/>
        </authorList>
    </citation>
    <scope>IDENTIFICATION</scope>
</reference>
<evidence type="ECO:0008006" key="7">
    <source>
        <dbReference type="Google" id="ProtNLM"/>
    </source>
</evidence>
<dbReference type="InterPro" id="IPR029001">
    <property type="entry name" value="ITPase-like_fam"/>
</dbReference>
<dbReference type="Gene3D" id="3.90.950.10">
    <property type="match status" value="1"/>
</dbReference>
<dbReference type="HOGENOM" id="CLU_040416_0_0_1"/>
<dbReference type="EnsemblMetazoa" id="XM_019908554.1">
    <property type="protein sequence ID" value="XP_019764113.1"/>
    <property type="gene ID" value="LOC109540264"/>
</dbReference>
<dbReference type="EMBL" id="BT128286">
    <property type="protein sequence ID" value="AEE63246.1"/>
    <property type="molecule type" value="mRNA"/>
</dbReference>
<evidence type="ECO:0000313" key="3">
    <source>
        <dbReference type="EMBL" id="AEE63246.1"/>
    </source>
</evidence>
<dbReference type="PANTHER" id="PTHR43213">
    <property type="entry name" value="BIFUNCTIONAL DTTP/UTP PYROPHOSPHATASE/METHYLTRANSFERASE PROTEIN-RELATED"/>
    <property type="match status" value="1"/>
</dbReference>
<evidence type="ECO:0000256" key="2">
    <source>
        <dbReference type="ARBA" id="ARBA00022801"/>
    </source>
</evidence>
<evidence type="ECO:0000313" key="6">
    <source>
        <dbReference type="Proteomes" id="UP000019118"/>
    </source>
</evidence>
<dbReference type="CDD" id="cd00555">
    <property type="entry name" value="Maf"/>
    <property type="match status" value="1"/>
</dbReference>
<dbReference type="GO" id="GO:0047429">
    <property type="term" value="F:nucleoside triphosphate diphosphatase activity"/>
    <property type="evidence" value="ECO:0007669"/>
    <property type="project" value="InterPro"/>
</dbReference>
<dbReference type="OrthoDB" id="10267058at2759"/>
<comment type="cofactor">
    <cofactor evidence="1">
        <name>a divalent metal cation</name>
        <dbReference type="ChEBI" id="CHEBI:60240"/>
    </cofactor>
</comment>
<gene>
    <name evidence="5" type="primary">109540264</name>
    <name evidence="4" type="ORF">YQE_08599</name>
</gene>
<sequence>MLEPLLSQLNSMRIVLASSSKQRANLLSSTKLKFEIVSSDYEETLNPKDHTFSDFVEKTALGKLQDVYNKIKNDIRKPDLIIGSDTMVTHNGKMYGKPKTKEEAFQFISDFSQSGLPNSVYTGVVVWYKNKIHTFTEVTTVYLAPLTDDEILSYVETGEPMGKAGGYGIQGIASTFVTRIEGDFNNVIGLPLCRLALELKKILKEE</sequence>
<dbReference type="AlphaFoldDB" id="J3JYG0"/>